<comment type="similarity">
    <text evidence="4">Belongs to the WhiA family.</text>
</comment>
<dbReference type="Gene3D" id="3.10.28.10">
    <property type="entry name" value="Homing endonucleases"/>
    <property type="match status" value="1"/>
</dbReference>
<feature type="domain" description="Sporulation regulator WhiA C-terminal" evidence="6">
    <location>
        <begin position="187"/>
        <end position="271"/>
    </location>
</feature>
<evidence type="ECO:0000259" key="6">
    <source>
        <dbReference type="Pfam" id="PF02650"/>
    </source>
</evidence>
<dbReference type="InterPro" id="IPR039518">
    <property type="entry name" value="WhiA_LAGLIDADG_dom"/>
</dbReference>
<dbReference type="PANTHER" id="PTHR37307:SF1">
    <property type="entry name" value="CELL DIVISION PROTEIN WHIA-RELATED"/>
    <property type="match status" value="1"/>
</dbReference>
<dbReference type="Pfam" id="PF14527">
    <property type="entry name" value="LAGLIDADG_WhiA"/>
    <property type="match status" value="1"/>
</dbReference>
<dbReference type="SUPFAM" id="SSF55608">
    <property type="entry name" value="Homing endonucleases"/>
    <property type="match status" value="1"/>
</dbReference>
<keyword evidence="9" id="KW-1185">Reference proteome</keyword>
<feature type="coiled-coil region" evidence="5">
    <location>
        <begin position="259"/>
        <end position="286"/>
    </location>
</feature>
<keyword evidence="5" id="KW-0175">Coiled coil</keyword>
<dbReference type="GO" id="GO:0043937">
    <property type="term" value="P:regulation of sporulation"/>
    <property type="evidence" value="ECO:0007669"/>
    <property type="project" value="InterPro"/>
</dbReference>
<dbReference type="GO" id="GO:0051301">
    <property type="term" value="P:cell division"/>
    <property type="evidence" value="ECO:0007669"/>
    <property type="project" value="UniProtKB-UniRule"/>
</dbReference>
<organism evidence="8 9">
    <name type="scientific">Metamycoplasma auris</name>
    <dbReference type="NCBI Taxonomy" id="51363"/>
    <lineage>
        <taxon>Bacteria</taxon>
        <taxon>Bacillati</taxon>
        <taxon>Mycoplasmatota</taxon>
        <taxon>Mycoplasmoidales</taxon>
        <taxon>Metamycoplasmataceae</taxon>
        <taxon>Metamycoplasma</taxon>
    </lineage>
</organism>
<evidence type="ECO:0000256" key="3">
    <source>
        <dbReference type="ARBA" id="ARBA00023306"/>
    </source>
</evidence>
<accession>A0A2W7G149</accession>
<dbReference type="AlphaFoldDB" id="A0A2W7G149"/>
<keyword evidence="3 4" id="KW-0131">Cell cycle</keyword>
<dbReference type="PANTHER" id="PTHR37307">
    <property type="entry name" value="CELL DIVISION PROTEIN WHIA-RELATED"/>
    <property type="match status" value="1"/>
</dbReference>
<protein>
    <recommendedName>
        <fullName evidence="4">Probable cell division protein WhiA</fullName>
    </recommendedName>
</protein>
<dbReference type="HAMAP" id="MF_01420">
    <property type="entry name" value="HTH_type_WhiA"/>
    <property type="match status" value="1"/>
</dbReference>
<keyword evidence="2 4" id="KW-0238">DNA-binding</keyword>
<evidence type="ECO:0000256" key="4">
    <source>
        <dbReference type="HAMAP-Rule" id="MF_01420"/>
    </source>
</evidence>
<dbReference type="EMBL" id="QKUB01000011">
    <property type="protein sequence ID" value="PZV98744.1"/>
    <property type="molecule type" value="Genomic_DNA"/>
</dbReference>
<dbReference type="InterPro" id="IPR003802">
    <property type="entry name" value="Sporulation_regulator_WhiA"/>
</dbReference>
<proteinExistence type="inferred from homology"/>
<name>A0A2W7G149_9BACT</name>
<reference evidence="8 9" key="1">
    <citation type="submission" date="2018-06" db="EMBL/GenBank/DDBJ databases">
        <title>Genomic Encyclopedia of Archaeal and Bacterial Type Strains, Phase II (KMG-II): from individual species to whole genera.</title>
        <authorList>
            <person name="Goeker M."/>
        </authorList>
    </citation>
    <scope>NUCLEOTIDE SEQUENCE [LARGE SCALE GENOMIC DNA]</scope>
    <source>
        <strain evidence="8 9">ATCC 51348</strain>
    </source>
</reference>
<evidence type="ECO:0000256" key="1">
    <source>
        <dbReference type="ARBA" id="ARBA00022618"/>
    </source>
</evidence>
<sequence>MNMSDRTFTFQIKNEIIQRPLKKQEKLNLLSGIFATSKIKNDEATIIFNNKNLLNFLIDLLNEFKIPFNHLRKNELLIKLSSFFNPKLKLERDYFSGIFLSSGSISDFKSLSNHLELKFYAFDKAMECLSILNKYDLEFKLLKRNNRFIIYLKKIEHICDFLKAIEAINSYYQLEEYKISRDYYNNINRITNFDIYNQQRIADANTLFLENYDFIIKNKLKSLFSKDELYFFKVKKNNLDSSLSELVRLLAQHNLIKSRSSLNHALIKLKNKVKKYNQDKNKEKIETNQ</sequence>
<dbReference type="GO" id="GO:0003677">
    <property type="term" value="F:DNA binding"/>
    <property type="evidence" value="ECO:0007669"/>
    <property type="project" value="UniProtKB-UniRule"/>
</dbReference>
<evidence type="ECO:0000259" key="7">
    <source>
        <dbReference type="Pfam" id="PF14527"/>
    </source>
</evidence>
<evidence type="ECO:0000313" key="8">
    <source>
        <dbReference type="EMBL" id="PZV98744.1"/>
    </source>
</evidence>
<gene>
    <name evidence="4" type="primary">whiA</name>
    <name evidence="8" type="ORF">BCF89_11113</name>
</gene>
<dbReference type="NCBIfam" id="TIGR00647">
    <property type="entry name" value="DNA_bind_WhiA"/>
    <property type="match status" value="1"/>
</dbReference>
<comment type="caution">
    <text evidence="8">The sequence shown here is derived from an EMBL/GenBank/DDBJ whole genome shotgun (WGS) entry which is preliminary data.</text>
</comment>
<evidence type="ECO:0000256" key="2">
    <source>
        <dbReference type="ARBA" id="ARBA00023125"/>
    </source>
</evidence>
<dbReference type="Proteomes" id="UP000249646">
    <property type="component" value="Unassembled WGS sequence"/>
</dbReference>
<dbReference type="InterPro" id="IPR027434">
    <property type="entry name" value="Homing_endonucl"/>
</dbReference>
<evidence type="ECO:0000256" key="5">
    <source>
        <dbReference type="SAM" id="Coils"/>
    </source>
</evidence>
<comment type="function">
    <text evidence="4">Involved in cell division and chromosome segregation.</text>
</comment>
<dbReference type="InterPro" id="IPR023054">
    <property type="entry name" value="Sporulation_regulator_WhiA_C"/>
</dbReference>
<evidence type="ECO:0000313" key="9">
    <source>
        <dbReference type="Proteomes" id="UP000249646"/>
    </source>
</evidence>
<feature type="domain" description="WhiA LAGLIDADG-like" evidence="7">
    <location>
        <begin position="92"/>
        <end position="182"/>
    </location>
</feature>
<keyword evidence="1 4" id="KW-0132">Cell division</keyword>
<dbReference type="Pfam" id="PF02650">
    <property type="entry name" value="HTH_WhiA"/>
    <property type="match status" value="1"/>
</dbReference>